<dbReference type="AlphaFoldDB" id="A0A0A1DH22"/>
<keyword evidence="2" id="KW-1185">Reference proteome</keyword>
<evidence type="ECO:0000313" key="1">
    <source>
        <dbReference type="EMBL" id="AIY16589.1"/>
    </source>
</evidence>
<proteinExistence type="predicted"/>
<dbReference type="HOGENOM" id="CLU_1382878_0_0_11"/>
<dbReference type="EMBL" id="CP009896">
    <property type="protein sequence ID" value="AIY16589.1"/>
    <property type="molecule type" value="Genomic_DNA"/>
</dbReference>
<organism evidence="1 2">
    <name type="scientific">Nocardioides simplex</name>
    <name type="common">Arthrobacter simplex</name>
    <dbReference type="NCBI Taxonomy" id="2045"/>
    <lineage>
        <taxon>Bacteria</taxon>
        <taxon>Bacillati</taxon>
        <taxon>Actinomycetota</taxon>
        <taxon>Actinomycetes</taxon>
        <taxon>Propionibacteriales</taxon>
        <taxon>Nocardioidaceae</taxon>
        <taxon>Pimelobacter</taxon>
    </lineage>
</organism>
<sequence length="197" mass="19927">MTSGPAARARARARRFRQVRGAVAGCVAAFGALVAHVAAGGSVELVPGLVVTAVALPMAVALTPGDAVGLPRIGATALVAQALGHLCLMMAPAGHPHAHDHHAGPAPSLAMLALHALVAIATVAVAAGLDRAALDVVRAAAGWLLPLLLALPVPVVGYRARVLVRVRRLRGRLAARVGRPRAPPRWCSALALPGAAR</sequence>
<gene>
    <name evidence="1" type="ORF">KR76_07080</name>
</gene>
<dbReference type="GeneID" id="96608698"/>
<dbReference type="STRING" id="2045.KR76_07080"/>
<dbReference type="Proteomes" id="UP000030300">
    <property type="component" value="Chromosome"/>
</dbReference>
<dbReference type="KEGG" id="psim:KR76_07080"/>
<reference evidence="1 2" key="1">
    <citation type="journal article" date="2015" name="Genome Announc.">
        <title>Complete Genome Sequence of Steroid-Transforming Nocardioides simplex VKM Ac-2033D.</title>
        <authorList>
            <person name="Shtratnikova V.Y."/>
            <person name="Schelkunov M.I."/>
            <person name="Pekov Y.A."/>
            <person name="Fokina V.V."/>
            <person name="Logacheva M.D."/>
            <person name="Sokolov S.L."/>
            <person name="Bragin E.Y."/>
            <person name="Ashapkin V.V."/>
            <person name="Donova M.V."/>
        </authorList>
    </citation>
    <scope>NUCLEOTIDE SEQUENCE [LARGE SCALE GENOMIC DNA]</scope>
    <source>
        <strain evidence="1 2">VKM Ac-2033D</strain>
    </source>
</reference>
<protein>
    <submittedName>
        <fullName evidence="1">Uncharacterized protein</fullName>
    </submittedName>
</protein>
<evidence type="ECO:0000313" key="2">
    <source>
        <dbReference type="Proteomes" id="UP000030300"/>
    </source>
</evidence>
<dbReference type="RefSeq" id="WP_038677440.1">
    <property type="nucleotide sequence ID" value="NZ_BJMC01000017.1"/>
</dbReference>
<name>A0A0A1DH22_NOCSI</name>
<accession>A0A0A1DH22</accession>